<keyword evidence="3" id="KW-0012">Acyltransferase</keyword>
<feature type="transmembrane region" description="Helical" evidence="1">
    <location>
        <begin position="83"/>
        <end position="106"/>
    </location>
</feature>
<feature type="domain" description="Acyltransferase 3" evidence="2">
    <location>
        <begin position="8"/>
        <end position="334"/>
    </location>
</feature>
<keyword evidence="4" id="KW-1185">Reference proteome</keyword>
<protein>
    <submittedName>
        <fullName evidence="3">Acyltransferase</fullName>
        <ecNumber evidence="3">2.3.-.-</ecNumber>
    </submittedName>
</protein>
<reference evidence="3 4" key="1">
    <citation type="submission" date="2024-05" db="EMBL/GenBank/DDBJ databases">
        <title>Sphingomonas sp. HF-S3 16S ribosomal RNA gene Genome sequencing and assembly.</title>
        <authorList>
            <person name="Lee H."/>
        </authorList>
    </citation>
    <scope>NUCLEOTIDE SEQUENCE [LARGE SCALE GENOMIC DNA]</scope>
    <source>
        <strain evidence="3 4">HF-S3</strain>
    </source>
</reference>
<organism evidence="3 4">
    <name type="scientific">Sphingomonas rustica</name>
    <dbReference type="NCBI Taxonomy" id="3103142"/>
    <lineage>
        <taxon>Bacteria</taxon>
        <taxon>Pseudomonadati</taxon>
        <taxon>Pseudomonadota</taxon>
        <taxon>Alphaproteobacteria</taxon>
        <taxon>Sphingomonadales</taxon>
        <taxon>Sphingomonadaceae</taxon>
        <taxon>Sphingomonas</taxon>
    </lineage>
</organism>
<keyword evidence="1" id="KW-0812">Transmembrane</keyword>
<dbReference type="PANTHER" id="PTHR23028:SF53">
    <property type="entry name" value="ACYL_TRANSF_3 DOMAIN-CONTAINING PROTEIN"/>
    <property type="match status" value="1"/>
</dbReference>
<feature type="transmembrane region" description="Helical" evidence="1">
    <location>
        <begin position="253"/>
        <end position="273"/>
    </location>
</feature>
<feature type="transmembrane region" description="Helical" evidence="1">
    <location>
        <begin position="170"/>
        <end position="195"/>
    </location>
</feature>
<feature type="transmembrane region" description="Helical" evidence="1">
    <location>
        <begin position="228"/>
        <end position="247"/>
    </location>
</feature>
<feature type="transmembrane region" description="Helical" evidence="1">
    <location>
        <begin position="12"/>
        <end position="30"/>
    </location>
</feature>
<dbReference type="InterPro" id="IPR050879">
    <property type="entry name" value="Acyltransferase_3"/>
</dbReference>
<proteinExistence type="predicted"/>
<evidence type="ECO:0000313" key="3">
    <source>
        <dbReference type="EMBL" id="MEN3748809.1"/>
    </source>
</evidence>
<feature type="transmembrane region" description="Helical" evidence="1">
    <location>
        <begin position="285"/>
        <end position="304"/>
    </location>
</feature>
<feature type="transmembrane region" description="Helical" evidence="1">
    <location>
        <begin position="316"/>
        <end position="337"/>
    </location>
</feature>
<name>A0ABV0BB73_9SPHN</name>
<feature type="transmembrane region" description="Helical" evidence="1">
    <location>
        <begin position="201"/>
        <end position="221"/>
    </location>
</feature>
<comment type="caution">
    <text evidence="3">The sequence shown here is derived from an EMBL/GenBank/DDBJ whole genome shotgun (WGS) entry which is preliminary data.</text>
</comment>
<accession>A0ABV0BB73</accession>
<keyword evidence="3" id="KW-0808">Transferase</keyword>
<evidence type="ECO:0000313" key="4">
    <source>
        <dbReference type="Proteomes" id="UP001427805"/>
    </source>
</evidence>
<dbReference type="InterPro" id="IPR002656">
    <property type="entry name" value="Acyl_transf_3_dom"/>
</dbReference>
<dbReference type="EC" id="2.3.-.-" evidence="3"/>
<gene>
    <name evidence="3" type="ORF">TPR58_16665</name>
</gene>
<feature type="transmembrane region" description="Helical" evidence="1">
    <location>
        <begin position="42"/>
        <end position="62"/>
    </location>
</feature>
<dbReference type="GO" id="GO:0016746">
    <property type="term" value="F:acyltransferase activity"/>
    <property type="evidence" value="ECO:0007669"/>
    <property type="project" value="UniProtKB-KW"/>
</dbReference>
<dbReference type="EMBL" id="JBDIZK010000010">
    <property type="protein sequence ID" value="MEN3748809.1"/>
    <property type="molecule type" value="Genomic_DNA"/>
</dbReference>
<sequence length="360" mass="39491">MSDRPELKALTGARGIAAWLVVLFHLRFMMPGMGGPQGWLSQAYLAVDFFFVLSGFVIWLTWGERLRQAGPAGIPEFLKRRIARVWPLHAVMLGVAMLFAVALIVAGRPDMPQYPPAELPLHFLLIQNWGLTGRLTWNVPAWSISCELAAYLVFPWLVMTADWRRWPSWALLAAMTGLAAALWAIFTALGATVLGNLIERYGVVRCLAEFGIGTIACALWLRWRDRPMAPALGCVAVGAALLGGHALGLVPQILAMPLVFAALVLTLALSSGMRGNVLEWTPVHYLGEISYATYLGHWILWMAFKLAVVPAGGMGWPMALGFLAIVLGASVALYHLVERPAQRWINGRPMPFRRTGTASI</sequence>
<dbReference type="RefSeq" id="WP_346247846.1">
    <property type="nucleotide sequence ID" value="NZ_JBDIZK010000010.1"/>
</dbReference>
<dbReference type="Proteomes" id="UP001427805">
    <property type="component" value="Unassembled WGS sequence"/>
</dbReference>
<keyword evidence="1" id="KW-1133">Transmembrane helix</keyword>
<evidence type="ECO:0000256" key="1">
    <source>
        <dbReference type="SAM" id="Phobius"/>
    </source>
</evidence>
<dbReference type="Pfam" id="PF01757">
    <property type="entry name" value="Acyl_transf_3"/>
    <property type="match status" value="1"/>
</dbReference>
<feature type="transmembrane region" description="Helical" evidence="1">
    <location>
        <begin position="139"/>
        <end position="158"/>
    </location>
</feature>
<evidence type="ECO:0000259" key="2">
    <source>
        <dbReference type="Pfam" id="PF01757"/>
    </source>
</evidence>
<keyword evidence="1" id="KW-0472">Membrane</keyword>
<dbReference type="PANTHER" id="PTHR23028">
    <property type="entry name" value="ACETYLTRANSFERASE"/>
    <property type="match status" value="1"/>
</dbReference>